<dbReference type="EMBL" id="QNVU01000032">
    <property type="protein sequence ID" value="REC46399.1"/>
    <property type="molecule type" value="Genomic_DNA"/>
</dbReference>
<keyword evidence="1" id="KW-0472">Membrane</keyword>
<keyword evidence="3" id="KW-1185">Reference proteome</keyword>
<organism evidence="2 3">
    <name type="scientific">Candidatus Chryseobacterium massiliense</name>
    <dbReference type="NCBI Taxonomy" id="204089"/>
    <lineage>
        <taxon>Bacteria</taxon>
        <taxon>Pseudomonadati</taxon>
        <taxon>Bacteroidota</taxon>
        <taxon>Flavobacteriia</taxon>
        <taxon>Flavobacteriales</taxon>
        <taxon>Weeksellaceae</taxon>
        <taxon>Chryseobacterium group</taxon>
        <taxon>Chryseobacterium</taxon>
    </lineage>
</organism>
<protein>
    <submittedName>
        <fullName evidence="2">Uncharacterized protein</fullName>
    </submittedName>
</protein>
<accession>A0A3D9AYV9</accession>
<evidence type="ECO:0000313" key="2">
    <source>
        <dbReference type="EMBL" id="REC46399.1"/>
    </source>
</evidence>
<dbReference type="Proteomes" id="UP000256924">
    <property type="component" value="Unassembled WGS sequence"/>
</dbReference>
<dbReference type="RefSeq" id="WP_116099291.1">
    <property type="nucleotide sequence ID" value="NZ_QNVU01000032.1"/>
</dbReference>
<feature type="non-terminal residue" evidence="2">
    <location>
        <position position="159"/>
    </location>
</feature>
<keyword evidence="1" id="KW-0812">Transmembrane</keyword>
<name>A0A3D9AYV9_9FLAO</name>
<evidence type="ECO:0000256" key="1">
    <source>
        <dbReference type="SAM" id="Phobius"/>
    </source>
</evidence>
<comment type="caution">
    <text evidence="2">The sequence shown here is derived from an EMBL/GenBank/DDBJ whole genome shotgun (WGS) entry which is preliminary data.</text>
</comment>
<evidence type="ECO:0000313" key="3">
    <source>
        <dbReference type="Proteomes" id="UP000256924"/>
    </source>
</evidence>
<feature type="transmembrane region" description="Helical" evidence="1">
    <location>
        <begin position="70"/>
        <end position="88"/>
    </location>
</feature>
<feature type="transmembrane region" description="Helical" evidence="1">
    <location>
        <begin position="47"/>
        <end position="64"/>
    </location>
</feature>
<dbReference type="AlphaFoldDB" id="A0A3D9AYV9"/>
<gene>
    <name evidence="2" type="ORF">DRF68_14920</name>
</gene>
<keyword evidence="1" id="KW-1133">Transmembrane helix</keyword>
<reference evidence="2 3" key="1">
    <citation type="journal article" date="2004" name="Emerg. Infect. Dis.">
        <title>Amoebae-resisting bacteria isolated from human nasal swabs by amoebal coculture.</title>
        <authorList>
            <person name="Greub G."/>
            <person name="La Scola B."/>
            <person name="Raoult D."/>
        </authorList>
    </citation>
    <scope>NUCLEOTIDE SEQUENCE [LARGE SCALE GENOMIC DNA]</scope>
    <source>
        <strain evidence="2 3">CCUG 51329</strain>
    </source>
</reference>
<sequence length="159" mass="18790">MEDFEKQRQNPDEIFKDIDKSMASLEKTSYDGTRDVLKYFDRIHDKLFNFNNIMIAGFFAIAKIKDDVPMELILVPIINLGIIIFIEYKMMEKSRMEANILEDFSNVDKLGKTINKTTNYSLFTIFRHYPVKCVSRKVRLGFYNLSLFSKISINWFKTN</sequence>
<proteinExistence type="predicted"/>